<dbReference type="AlphaFoldDB" id="A0A2V1CWE7"/>
<name>A0A2V1CWE7_9PLEO</name>
<organism evidence="1 2">
    <name type="scientific">Periconia macrospinosa</name>
    <dbReference type="NCBI Taxonomy" id="97972"/>
    <lineage>
        <taxon>Eukaryota</taxon>
        <taxon>Fungi</taxon>
        <taxon>Dikarya</taxon>
        <taxon>Ascomycota</taxon>
        <taxon>Pezizomycotina</taxon>
        <taxon>Dothideomycetes</taxon>
        <taxon>Pleosporomycetidae</taxon>
        <taxon>Pleosporales</taxon>
        <taxon>Massarineae</taxon>
        <taxon>Periconiaceae</taxon>
        <taxon>Periconia</taxon>
    </lineage>
</organism>
<accession>A0A2V1CWE7</accession>
<gene>
    <name evidence="1" type="ORF">DM02DRAFT_665642</name>
</gene>
<dbReference type="Proteomes" id="UP000244855">
    <property type="component" value="Unassembled WGS sequence"/>
</dbReference>
<sequence>MHALVQLATREWLGANSRLEQWRREFTVLMAREFPSGGRRLRHHDFDHELARASVTSGRAAMSRG</sequence>
<evidence type="ECO:0000313" key="1">
    <source>
        <dbReference type="EMBL" id="PVH90036.1"/>
    </source>
</evidence>
<keyword evidence="2" id="KW-1185">Reference proteome</keyword>
<protein>
    <submittedName>
        <fullName evidence="1">Uncharacterized protein</fullName>
    </submittedName>
</protein>
<dbReference type="EMBL" id="KZ806830">
    <property type="protein sequence ID" value="PVH90036.1"/>
    <property type="molecule type" value="Genomic_DNA"/>
</dbReference>
<proteinExistence type="predicted"/>
<evidence type="ECO:0000313" key="2">
    <source>
        <dbReference type="Proteomes" id="UP000244855"/>
    </source>
</evidence>
<reference evidence="1 2" key="1">
    <citation type="journal article" date="2018" name="Sci. Rep.">
        <title>Comparative genomics provides insights into the lifestyle and reveals functional heterogeneity of dark septate endophytic fungi.</title>
        <authorList>
            <person name="Knapp D.G."/>
            <person name="Nemeth J.B."/>
            <person name="Barry K."/>
            <person name="Hainaut M."/>
            <person name="Henrissat B."/>
            <person name="Johnson J."/>
            <person name="Kuo A."/>
            <person name="Lim J.H.P."/>
            <person name="Lipzen A."/>
            <person name="Nolan M."/>
            <person name="Ohm R.A."/>
            <person name="Tamas L."/>
            <person name="Grigoriev I.V."/>
            <person name="Spatafora J.W."/>
            <person name="Nagy L.G."/>
            <person name="Kovacs G.M."/>
        </authorList>
    </citation>
    <scope>NUCLEOTIDE SEQUENCE [LARGE SCALE GENOMIC DNA]</scope>
    <source>
        <strain evidence="1 2">DSE2036</strain>
    </source>
</reference>